<dbReference type="EMBL" id="REFS01000002">
    <property type="protein sequence ID" value="RMB24172.1"/>
    <property type="molecule type" value="Genomic_DNA"/>
</dbReference>
<keyword evidence="1" id="KW-0472">Membrane</keyword>
<sequence length="75" mass="7686">MVPSVSTPRARSAAARAEGAARATAFWSAVALPFAAIGLLAVGASPPRIGLLLLCNAVALVVGHGHRGDRSRRDR</sequence>
<dbReference type="EMBL" id="CP034145">
    <property type="protein sequence ID" value="AZH24204.1"/>
    <property type="molecule type" value="Genomic_DNA"/>
</dbReference>
<accession>A0A3M0DRH1</accession>
<evidence type="ECO:0000256" key="1">
    <source>
        <dbReference type="SAM" id="Phobius"/>
    </source>
</evidence>
<reference evidence="2 5" key="2">
    <citation type="submission" date="2018-07" db="EMBL/GenBank/DDBJ databases">
        <title>Genome sequences of Haloplanus aerogenes JCM 16430T.</title>
        <authorList>
            <person name="Kim Y.B."/>
            <person name="Roh S.W."/>
        </authorList>
    </citation>
    <scope>NUCLEOTIDE SEQUENCE [LARGE SCALE GENOMIC DNA]</scope>
    <source>
        <strain evidence="2 5">JCM 16430</strain>
    </source>
</reference>
<dbReference type="Proteomes" id="UP000282007">
    <property type="component" value="Chromosome"/>
</dbReference>
<keyword evidence="1" id="KW-0812">Transmembrane</keyword>
<dbReference type="RefSeq" id="WP_121920047.1">
    <property type="nucleotide sequence ID" value="NZ_CP034145.1"/>
</dbReference>
<dbReference type="KEGG" id="haer:DU502_01910"/>
<gene>
    <name evidence="3" type="ORF">ATH50_1412</name>
    <name evidence="2" type="ORF">DU502_01910</name>
</gene>
<dbReference type="AlphaFoldDB" id="A0A3M0DRH1"/>
<feature type="transmembrane region" description="Helical" evidence="1">
    <location>
        <begin position="49"/>
        <end position="66"/>
    </location>
</feature>
<evidence type="ECO:0000313" key="5">
    <source>
        <dbReference type="Proteomes" id="UP000282007"/>
    </source>
</evidence>
<proteinExistence type="predicted"/>
<evidence type="ECO:0000313" key="4">
    <source>
        <dbReference type="Proteomes" id="UP000277326"/>
    </source>
</evidence>
<keyword evidence="1" id="KW-1133">Transmembrane helix</keyword>
<reference evidence="3 4" key="1">
    <citation type="journal article" date="2015" name="Stand. Genomic Sci.">
        <title>Genomic Encyclopedia of Bacterial and Archaeal Type Strains, Phase III: the genomes of soil and plant-associated and newly described type strains.</title>
        <authorList>
            <person name="Whitman W.B."/>
            <person name="Woyke T."/>
            <person name="Klenk H.P."/>
            <person name="Zhou Y."/>
            <person name="Lilburn T.G."/>
            <person name="Beck B.J."/>
            <person name="De Vos P."/>
            <person name="Vandamme P."/>
            <person name="Eisen J.A."/>
            <person name="Garrity G."/>
            <person name="Hugenholtz P."/>
            <person name="Kyrpides N.C."/>
        </authorList>
    </citation>
    <scope>NUCLEOTIDE SEQUENCE [LARGE SCALE GENOMIC DNA]</scope>
    <source>
        <strain evidence="3 4">CGMCC 1.10124</strain>
    </source>
</reference>
<protein>
    <submittedName>
        <fullName evidence="3">Uncharacterized protein</fullName>
    </submittedName>
</protein>
<dbReference type="GeneID" id="38470002"/>
<name>A0A3M0DRH1_9EURY</name>
<dbReference type="Proteomes" id="UP000277326">
    <property type="component" value="Unassembled WGS sequence"/>
</dbReference>
<dbReference type="InterPro" id="IPR058341">
    <property type="entry name" value="DUF8028"/>
</dbReference>
<keyword evidence="5" id="KW-1185">Reference proteome</keyword>
<evidence type="ECO:0000313" key="2">
    <source>
        <dbReference type="EMBL" id="AZH24204.1"/>
    </source>
</evidence>
<reference evidence="3" key="3">
    <citation type="submission" date="2018-10" db="EMBL/GenBank/DDBJ databases">
        <authorList>
            <person name="Whitman W."/>
            <person name="Huntemann M."/>
            <person name="Clum A."/>
            <person name="Pillay M."/>
            <person name="Palaniappan K."/>
            <person name="Varghese N."/>
            <person name="Mikhailova N."/>
            <person name="Stamatis D."/>
            <person name="Reddy T."/>
            <person name="Daum C."/>
            <person name="Shapiro N."/>
            <person name="Ivanova N."/>
            <person name="Kyrpides N."/>
            <person name="Woyke T."/>
        </authorList>
    </citation>
    <scope>NUCLEOTIDE SEQUENCE</scope>
    <source>
        <strain evidence="3">CGMCC 1.10124</strain>
    </source>
</reference>
<organism evidence="3 4">
    <name type="scientific">Haloplanus aerogenes</name>
    <dbReference type="NCBI Taxonomy" id="660522"/>
    <lineage>
        <taxon>Archaea</taxon>
        <taxon>Methanobacteriati</taxon>
        <taxon>Methanobacteriota</taxon>
        <taxon>Stenosarchaea group</taxon>
        <taxon>Halobacteria</taxon>
        <taxon>Halobacteriales</taxon>
        <taxon>Haloferacaceae</taxon>
        <taxon>Haloplanus</taxon>
    </lineage>
</organism>
<feature type="transmembrane region" description="Helical" evidence="1">
    <location>
        <begin position="20"/>
        <end position="43"/>
    </location>
</feature>
<evidence type="ECO:0000313" key="3">
    <source>
        <dbReference type="EMBL" id="RMB24172.1"/>
    </source>
</evidence>
<dbReference type="Pfam" id="PF26071">
    <property type="entry name" value="DUF8028"/>
    <property type="match status" value="1"/>
</dbReference>